<accession>A0A383R9D7</accession>
<dbReference type="FunFam" id="3.40.50.1000:FF:000036">
    <property type="entry name" value="HAD family hydrolase"/>
    <property type="match status" value="1"/>
</dbReference>
<dbReference type="InterPro" id="IPR023198">
    <property type="entry name" value="PGP-like_dom2"/>
</dbReference>
<dbReference type="Proteomes" id="UP000304148">
    <property type="component" value="Chromosome"/>
</dbReference>
<keyword evidence="2" id="KW-0479">Metal-binding</keyword>
<dbReference type="InterPro" id="IPR041492">
    <property type="entry name" value="HAD_2"/>
</dbReference>
<dbReference type="CDD" id="cd16423">
    <property type="entry name" value="HAD_BPGM-like"/>
    <property type="match status" value="1"/>
</dbReference>
<evidence type="ECO:0000313" key="5">
    <source>
        <dbReference type="Proteomes" id="UP000304148"/>
    </source>
</evidence>
<organism evidence="4 5">
    <name type="scientific">Paenibacillus alvei</name>
    <name type="common">Bacillus alvei</name>
    <dbReference type="NCBI Taxonomy" id="44250"/>
    <lineage>
        <taxon>Bacteria</taxon>
        <taxon>Bacillati</taxon>
        <taxon>Bacillota</taxon>
        <taxon>Bacilli</taxon>
        <taxon>Bacillales</taxon>
        <taxon>Paenibacillaceae</taxon>
        <taxon>Paenibacillus</taxon>
    </lineage>
</organism>
<dbReference type="Gene3D" id="1.10.150.240">
    <property type="entry name" value="Putative phosphatase, domain 2"/>
    <property type="match status" value="1"/>
</dbReference>
<evidence type="ECO:0000256" key="2">
    <source>
        <dbReference type="ARBA" id="ARBA00022723"/>
    </source>
</evidence>
<dbReference type="SFLD" id="SFLDG01129">
    <property type="entry name" value="C1.5:_HAD__Beta-PGM__Phosphata"/>
    <property type="match status" value="1"/>
</dbReference>
<evidence type="ECO:0000313" key="4">
    <source>
        <dbReference type="EMBL" id="SYX83403.1"/>
    </source>
</evidence>
<keyword evidence="3 4" id="KW-0378">Hydrolase</keyword>
<dbReference type="Gene3D" id="3.40.50.1000">
    <property type="entry name" value="HAD superfamily/HAD-like"/>
    <property type="match status" value="1"/>
</dbReference>
<dbReference type="InterPro" id="IPR006439">
    <property type="entry name" value="HAD-SF_hydro_IA"/>
</dbReference>
<dbReference type="GO" id="GO:0016787">
    <property type="term" value="F:hydrolase activity"/>
    <property type="evidence" value="ECO:0007669"/>
    <property type="project" value="UniProtKB-KW"/>
</dbReference>
<dbReference type="RefSeq" id="WP_232055537.1">
    <property type="nucleotide sequence ID" value="NZ_LS992241.1"/>
</dbReference>
<dbReference type="SFLD" id="SFLDS00003">
    <property type="entry name" value="Haloacid_Dehalogenase"/>
    <property type="match status" value="1"/>
</dbReference>
<proteinExistence type="inferred from homology"/>
<dbReference type="PANTHER" id="PTHR18901:SF38">
    <property type="entry name" value="PSEUDOURIDINE-5'-PHOSPHATASE"/>
    <property type="match status" value="1"/>
</dbReference>
<gene>
    <name evidence="4" type="primary">yhcW</name>
    <name evidence="4" type="ORF">PBLR_11825</name>
</gene>
<dbReference type="InterPro" id="IPR036412">
    <property type="entry name" value="HAD-like_sf"/>
</dbReference>
<reference evidence="5" key="1">
    <citation type="submission" date="2018-08" db="EMBL/GenBank/DDBJ databases">
        <authorList>
            <person name="Chevrot R."/>
        </authorList>
    </citation>
    <scope>NUCLEOTIDE SEQUENCE [LARGE SCALE GENOMIC DNA]</scope>
</reference>
<dbReference type="InterPro" id="IPR023214">
    <property type="entry name" value="HAD_sf"/>
</dbReference>
<protein>
    <submittedName>
        <fullName evidence="4">Putative phosphatase YhcW</fullName>
        <ecNumber evidence="4">3.1.3.-</ecNumber>
    </submittedName>
</protein>
<dbReference type="AlphaFoldDB" id="A0A383R9D7"/>
<name>A0A383R9D7_PAEAL</name>
<dbReference type="Pfam" id="PF13419">
    <property type="entry name" value="HAD_2"/>
    <property type="match status" value="1"/>
</dbReference>
<dbReference type="PRINTS" id="PR00413">
    <property type="entry name" value="HADHALOGNASE"/>
</dbReference>
<dbReference type="GO" id="GO:0046872">
    <property type="term" value="F:metal ion binding"/>
    <property type="evidence" value="ECO:0007669"/>
    <property type="project" value="UniProtKB-KW"/>
</dbReference>
<dbReference type="PANTHER" id="PTHR18901">
    <property type="entry name" value="2-DEOXYGLUCOSE-6-PHOSPHATE PHOSPHATASE 2"/>
    <property type="match status" value="1"/>
</dbReference>
<dbReference type="NCBIfam" id="TIGR01509">
    <property type="entry name" value="HAD-SF-IA-v3"/>
    <property type="match status" value="1"/>
</dbReference>
<dbReference type="EMBL" id="LS992241">
    <property type="protein sequence ID" value="SYX83403.1"/>
    <property type="molecule type" value="Genomic_DNA"/>
</dbReference>
<dbReference type="EC" id="3.1.3.-" evidence="4"/>
<sequence>MIKAVIFDFDGLIVDTETAWYESYKQVSAAYGVDLNIEVWGQCVGASFEHFDPLDYIVEHANRPIDRDEFKREADAQFAIIMEGKGLRPGVEMYLAEAKRTGLRIGLASSSNRVWVESYLNKFNIRSYFEVVNTSDDVERIKPAPDLYEKTLRELEVSGTEAVAFEDSMHGMIAAKAAGAYCVVVPNNVTSHMEFTGSDGRLSSMAEKELNTVLASVSASPQAESV</sequence>
<dbReference type="SUPFAM" id="SSF56784">
    <property type="entry name" value="HAD-like"/>
    <property type="match status" value="1"/>
</dbReference>
<comment type="similarity">
    <text evidence="1">Belongs to the HAD-like hydrolase superfamily. CbbY/CbbZ/Gph/YieH family.</text>
</comment>
<evidence type="ECO:0000256" key="1">
    <source>
        <dbReference type="ARBA" id="ARBA00006171"/>
    </source>
</evidence>
<evidence type="ECO:0000256" key="3">
    <source>
        <dbReference type="ARBA" id="ARBA00022801"/>
    </source>
</evidence>